<dbReference type="RefSeq" id="WP_104811930.1">
    <property type="nucleotide sequence ID" value="NZ_MQUB01000001.1"/>
</dbReference>
<dbReference type="PANTHER" id="PTHR22939:SF129">
    <property type="entry name" value="SERINE PROTEASE HTRA2, MITOCHONDRIAL"/>
    <property type="match status" value="1"/>
</dbReference>
<keyword evidence="3" id="KW-0378">Hydrolase</keyword>
<dbReference type="SUPFAM" id="SSF50494">
    <property type="entry name" value="Trypsin-like serine proteases"/>
    <property type="match status" value="1"/>
</dbReference>
<evidence type="ECO:0000259" key="4">
    <source>
        <dbReference type="PROSITE" id="PS50106"/>
    </source>
</evidence>
<dbReference type="AlphaFoldDB" id="A0A2S7KMZ7"/>
<keyword evidence="6" id="KW-1185">Reference proteome</keyword>
<dbReference type="Pfam" id="PF13180">
    <property type="entry name" value="PDZ_2"/>
    <property type="match status" value="1"/>
</dbReference>
<evidence type="ECO:0000313" key="5">
    <source>
        <dbReference type="EMBL" id="PQB04006.1"/>
    </source>
</evidence>
<gene>
    <name evidence="5" type="ORF">BST85_03130</name>
</gene>
<dbReference type="Proteomes" id="UP000239800">
    <property type="component" value="Unassembled WGS sequence"/>
</dbReference>
<name>A0A2S7KMZ7_9FLAO</name>
<reference evidence="5 6" key="1">
    <citation type="submission" date="2016-11" db="EMBL/GenBank/DDBJ databases">
        <title>Trade-off between light-utilization and light-protection in marine flavobacteria.</title>
        <authorList>
            <person name="Kumagai Y."/>
        </authorList>
    </citation>
    <scope>NUCLEOTIDE SEQUENCE [LARGE SCALE GENOMIC DNA]</scope>
    <source>
        <strain evidence="5 6">NBRC 107741</strain>
    </source>
</reference>
<dbReference type="InterPro" id="IPR001478">
    <property type="entry name" value="PDZ"/>
</dbReference>
<dbReference type="Gene3D" id="2.30.42.10">
    <property type="match status" value="1"/>
</dbReference>
<evidence type="ECO:0000256" key="1">
    <source>
        <dbReference type="ARBA" id="ARBA00010541"/>
    </source>
</evidence>
<dbReference type="GO" id="GO:0006508">
    <property type="term" value="P:proteolysis"/>
    <property type="evidence" value="ECO:0007669"/>
    <property type="project" value="UniProtKB-KW"/>
</dbReference>
<protein>
    <submittedName>
        <fullName evidence="5">Serine protease</fullName>
    </submittedName>
</protein>
<dbReference type="PROSITE" id="PS50106">
    <property type="entry name" value="PDZ"/>
    <property type="match status" value="1"/>
</dbReference>
<proteinExistence type="inferred from homology"/>
<evidence type="ECO:0000256" key="3">
    <source>
        <dbReference type="ARBA" id="ARBA00022801"/>
    </source>
</evidence>
<dbReference type="Pfam" id="PF13365">
    <property type="entry name" value="Trypsin_2"/>
    <property type="match status" value="1"/>
</dbReference>
<organism evidence="5 6">
    <name type="scientific">Aureitalea marina</name>
    <dbReference type="NCBI Taxonomy" id="930804"/>
    <lineage>
        <taxon>Bacteria</taxon>
        <taxon>Pseudomonadati</taxon>
        <taxon>Bacteroidota</taxon>
        <taxon>Flavobacteriia</taxon>
        <taxon>Flavobacteriales</taxon>
        <taxon>Flavobacteriaceae</taxon>
        <taxon>Aureitalea</taxon>
    </lineage>
</organism>
<feature type="domain" description="PDZ" evidence="4">
    <location>
        <begin position="268"/>
        <end position="332"/>
    </location>
</feature>
<evidence type="ECO:0000313" key="6">
    <source>
        <dbReference type="Proteomes" id="UP000239800"/>
    </source>
</evidence>
<comment type="caution">
    <text evidence="5">The sequence shown here is derived from an EMBL/GenBank/DDBJ whole genome shotgun (WGS) entry which is preliminary data.</text>
</comment>
<dbReference type="SUPFAM" id="SSF50156">
    <property type="entry name" value="PDZ domain-like"/>
    <property type="match status" value="1"/>
</dbReference>
<dbReference type="InterPro" id="IPR036034">
    <property type="entry name" value="PDZ_sf"/>
</dbReference>
<dbReference type="GO" id="GO:0004252">
    <property type="term" value="F:serine-type endopeptidase activity"/>
    <property type="evidence" value="ECO:0007669"/>
    <property type="project" value="InterPro"/>
</dbReference>
<dbReference type="PANTHER" id="PTHR22939">
    <property type="entry name" value="SERINE PROTEASE FAMILY S1C HTRA-RELATED"/>
    <property type="match status" value="1"/>
</dbReference>
<dbReference type="Gene3D" id="2.40.10.10">
    <property type="entry name" value="Trypsin-like serine proteases"/>
    <property type="match status" value="2"/>
</dbReference>
<keyword evidence="2 5" id="KW-0645">Protease</keyword>
<dbReference type="OrthoDB" id="9758917at2"/>
<dbReference type="SMART" id="SM00228">
    <property type="entry name" value="PDZ"/>
    <property type="match status" value="1"/>
</dbReference>
<evidence type="ECO:0000256" key="2">
    <source>
        <dbReference type="ARBA" id="ARBA00022670"/>
    </source>
</evidence>
<sequence length="464" mass="49929">MKYNLRLLTIALVAGAVTLGGYKLFFEQQPIQVVSQPSSIGTVLTSNKALAAVEAGIDFTEAAEKTVNAVVHVTNTSIRRQSGSLRDLIFGGGEPRAMVGTGSGVIISPDGYIITNNHVIDQAATLEVTLNDNRSFEATLIGTDPNTDIALIKIDSEQKLPFIPFDDSNNLKVGEWVLAVGNPFNLTSTVTAGIVSAKARDLNQFDGNPQSFIQTDAAVNRGNSGGALVNTRGELVGINTAIQSETGSFIGYSFAVPSNVARKVIEDIMEYGDVQRGILGITGGSLNSRVAEEYGLSETEGVYISGVEQGSGAERSGLKPGDIIKDIDGVKIGKFADLSGYLGGKRPNDVVDVTVLRNGNSRIVPVTLIKLETYQIDYLDLEVKNISREELDDRGVENGVKVIRTLSNKMARYDLEGIIITALNDYSVEDINDVKRIMSRRDYDDPIKVNFVDQDGKSGSVIFR</sequence>
<comment type="similarity">
    <text evidence="1">Belongs to the peptidase S1C family.</text>
</comment>
<dbReference type="EMBL" id="MQUB01000001">
    <property type="protein sequence ID" value="PQB04006.1"/>
    <property type="molecule type" value="Genomic_DNA"/>
</dbReference>
<dbReference type="PRINTS" id="PR00834">
    <property type="entry name" value="PROTEASES2C"/>
</dbReference>
<dbReference type="InterPro" id="IPR043504">
    <property type="entry name" value="Peptidase_S1_PA_chymotrypsin"/>
</dbReference>
<dbReference type="InterPro" id="IPR009003">
    <property type="entry name" value="Peptidase_S1_PA"/>
</dbReference>
<dbReference type="InterPro" id="IPR001940">
    <property type="entry name" value="Peptidase_S1C"/>
</dbReference>
<accession>A0A2S7KMZ7</accession>